<sequence length="102" mass="11182">MLICSECSWLYGANGGKLSSCRRSSSQSSKCSIRGHEGPTANLKKLDLGSSRSMQTMGTRRCITGYTRFWKKFLSMPDDVTMRSAGSDAKTVGWVTVEEGCQ</sequence>
<name>A0A915D394_9BILA</name>
<evidence type="ECO:0000313" key="2">
    <source>
        <dbReference type="WBParaSite" id="jg15452"/>
    </source>
</evidence>
<dbReference type="WBParaSite" id="jg15452">
    <property type="protein sequence ID" value="jg15452"/>
    <property type="gene ID" value="jg15452"/>
</dbReference>
<reference evidence="2" key="1">
    <citation type="submission" date="2022-11" db="UniProtKB">
        <authorList>
            <consortium name="WormBaseParasite"/>
        </authorList>
    </citation>
    <scope>IDENTIFICATION</scope>
</reference>
<evidence type="ECO:0000313" key="1">
    <source>
        <dbReference type="Proteomes" id="UP000887574"/>
    </source>
</evidence>
<dbReference type="Proteomes" id="UP000887574">
    <property type="component" value="Unplaced"/>
</dbReference>
<protein>
    <submittedName>
        <fullName evidence="2">Uncharacterized protein</fullName>
    </submittedName>
</protein>
<proteinExistence type="predicted"/>
<dbReference type="AlphaFoldDB" id="A0A915D394"/>
<keyword evidence="1" id="KW-1185">Reference proteome</keyword>
<organism evidence="1 2">
    <name type="scientific">Ditylenchus dipsaci</name>
    <dbReference type="NCBI Taxonomy" id="166011"/>
    <lineage>
        <taxon>Eukaryota</taxon>
        <taxon>Metazoa</taxon>
        <taxon>Ecdysozoa</taxon>
        <taxon>Nematoda</taxon>
        <taxon>Chromadorea</taxon>
        <taxon>Rhabditida</taxon>
        <taxon>Tylenchina</taxon>
        <taxon>Tylenchomorpha</taxon>
        <taxon>Sphaerularioidea</taxon>
        <taxon>Anguinidae</taxon>
        <taxon>Anguininae</taxon>
        <taxon>Ditylenchus</taxon>
    </lineage>
</organism>
<accession>A0A915D394</accession>